<feature type="chain" id="PRO_5011248945" evidence="1">
    <location>
        <begin position="26"/>
        <end position="115"/>
    </location>
</feature>
<name>A0A242W3A4_BACTU</name>
<dbReference type="Proteomes" id="UP000195152">
    <property type="component" value="Unassembled WGS sequence"/>
</dbReference>
<evidence type="ECO:0000313" key="2">
    <source>
        <dbReference type="EMBL" id="OTW45901.1"/>
    </source>
</evidence>
<comment type="caution">
    <text evidence="2">The sequence shown here is derived from an EMBL/GenBank/DDBJ whole genome shotgun (WGS) entry which is preliminary data.</text>
</comment>
<dbReference type="AlphaFoldDB" id="A0A242W3A4"/>
<evidence type="ECO:0000256" key="1">
    <source>
        <dbReference type="SAM" id="SignalP"/>
    </source>
</evidence>
<protein>
    <submittedName>
        <fullName evidence="2">Uncharacterized protein</fullName>
    </submittedName>
</protein>
<organism evidence="2 3">
    <name type="scientific">Bacillus thuringiensis serovar mexicanensis</name>
    <dbReference type="NCBI Taxonomy" id="180868"/>
    <lineage>
        <taxon>Bacteria</taxon>
        <taxon>Bacillati</taxon>
        <taxon>Bacillota</taxon>
        <taxon>Bacilli</taxon>
        <taxon>Bacillales</taxon>
        <taxon>Bacillaceae</taxon>
        <taxon>Bacillus</taxon>
        <taxon>Bacillus cereus group</taxon>
    </lineage>
</organism>
<dbReference type="EMBL" id="NFCF01000093">
    <property type="protein sequence ID" value="OTW45901.1"/>
    <property type="molecule type" value="Genomic_DNA"/>
</dbReference>
<evidence type="ECO:0000313" key="3">
    <source>
        <dbReference type="Proteomes" id="UP000195152"/>
    </source>
</evidence>
<accession>A0A242W3A4</accession>
<reference evidence="2 3" key="1">
    <citation type="submission" date="2016-10" db="EMBL/GenBank/DDBJ databases">
        <title>Comparative genomics of Bacillus thuringiensis reveals a path to pathogens against multiple invertebrate hosts.</title>
        <authorList>
            <person name="Zheng J."/>
            <person name="Gao Q."/>
            <person name="Liu H."/>
            <person name="Peng D."/>
            <person name="Ruan L."/>
            <person name="Sun M."/>
        </authorList>
    </citation>
    <scope>NUCLEOTIDE SEQUENCE [LARGE SCALE GENOMIC DNA]</scope>
    <source>
        <strain evidence="2">BGSC 4AC1</strain>
    </source>
</reference>
<proteinExistence type="predicted"/>
<keyword evidence="1" id="KW-0732">Signal</keyword>
<gene>
    <name evidence="2" type="ORF">BK699_23390</name>
</gene>
<feature type="signal peptide" evidence="1">
    <location>
        <begin position="1"/>
        <end position="25"/>
    </location>
</feature>
<dbReference type="RefSeq" id="WP_000473817.1">
    <property type="nucleotide sequence ID" value="NZ_NFCF01000093.1"/>
</dbReference>
<sequence>MFKKLVVGALATGIALTGGIGAASASTEGVENTKKTAPSIAELGNTTYYYNSDYDFWYTHDSNRDVYKTYEFYSSDGYFVNYFEDTNKRIKWYFKGVVGGAPGGGKYGHYEGRQY</sequence>